<dbReference type="PANTHER" id="PTHR22891">
    <property type="entry name" value="EUKARYOTIC TRANSLATION INITIATION FACTOR 2C"/>
    <property type="match status" value="1"/>
</dbReference>
<evidence type="ECO:0000313" key="2">
    <source>
        <dbReference type="Proteomes" id="UP000701853"/>
    </source>
</evidence>
<accession>A0A8J6D8U6</accession>
<protein>
    <submittedName>
        <fullName evidence="1">Uncharacterized protein</fullName>
    </submittedName>
</protein>
<proteinExistence type="predicted"/>
<dbReference type="AlphaFoldDB" id="A0A8J6D8U6"/>
<gene>
    <name evidence="1" type="ORF">CXB51_000512</name>
</gene>
<dbReference type="Gene3D" id="3.30.420.10">
    <property type="entry name" value="Ribonuclease H-like superfamily/Ribonuclease H"/>
    <property type="match status" value="1"/>
</dbReference>
<sequence>MTETGKNWHKKLPPTLYAYAGANTFNSSCFKGSNHHPWNGCIGFPEQSDVPSKAAMVSSRQWPLISSYGASGRIQSLKLKMRVSIQSNFDQVTEVCKFLDEKWNPKYCGYCCTKNHHTKFFQQGSPDNVLHGTVIDNKTRLGFRLMICRSLFILYPICIKGAPQPYLLWLLFATLIWQLHSWGQFMKIRDASKTSPSHGGMYAPEVISVPQLSRLKDKVSNFNLAC</sequence>
<dbReference type="InterPro" id="IPR036397">
    <property type="entry name" value="RNaseH_sf"/>
</dbReference>
<dbReference type="InterPro" id="IPR012337">
    <property type="entry name" value="RNaseH-like_sf"/>
</dbReference>
<keyword evidence="2" id="KW-1185">Reference proteome</keyword>
<dbReference type="GO" id="GO:0003676">
    <property type="term" value="F:nucleic acid binding"/>
    <property type="evidence" value="ECO:0007669"/>
    <property type="project" value="InterPro"/>
</dbReference>
<name>A0A8J6D8U6_9ROSI</name>
<evidence type="ECO:0000313" key="1">
    <source>
        <dbReference type="EMBL" id="KAG8502717.1"/>
    </source>
</evidence>
<reference evidence="1 2" key="1">
    <citation type="journal article" date="2021" name="bioRxiv">
        <title>The Gossypium anomalum genome as a resource for cotton improvement and evolutionary analysis of hybrid incompatibility.</title>
        <authorList>
            <person name="Grover C.E."/>
            <person name="Yuan D."/>
            <person name="Arick M.A."/>
            <person name="Miller E.R."/>
            <person name="Hu G."/>
            <person name="Peterson D.G."/>
            <person name="Wendel J.F."/>
            <person name="Udall J.A."/>
        </authorList>
    </citation>
    <scope>NUCLEOTIDE SEQUENCE [LARGE SCALE GENOMIC DNA]</scope>
    <source>
        <strain evidence="1">JFW-Udall</strain>
        <tissue evidence="1">Leaf</tissue>
    </source>
</reference>
<organism evidence="1 2">
    <name type="scientific">Gossypium anomalum</name>
    <dbReference type="NCBI Taxonomy" id="47600"/>
    <lineage>
        <taxon>Eukaryota</taxon>
        <taxon>Viridiplantae</taxon>
        <taxon>Streptophyta</taxon>
        <taxon>Embryophyta</taxon>
        <taxon>Tracheophyta</taxon>
        <taxon>Spermatophyta</taxon>
        <taxon>Magnoliopsida</taxon>
        <taxon>eudicotyledons</taxon>
        <taxon>Gunneridae</taxon>
        <taxon>Pentapetalae</taxon>
        <taxon>rosids</taxon>
        <taxon>malvids</taxon>
        <taxon>Malvales</taxon>
        <taxon>Malvaceae</taxon>
        <taxon>Malvoideae</taxon>
        <taxon>Gossypium</taxon>
    </lineage>
</organism>
<dbReference type="EMBL" id="JAHUZN010000001">
    <property type="protein sequence ID" value="KAG8502717.1"/>
    <property type="molecule type" value="Genomic_DNA"/>
</dbReference>
<dbReference type="Proteomes" id="UP000701853">
    <property type="component" value="Chromosome 1"/>
</dbReference>
<dbReference type="SUPFAM" id="SSF53098">
    <property type="entry name" value="Ribonuclease H-like"/>
    <property type="match status" value="1"/>
</dbReference>
<comment type="caution">
    <text evidence="1">The sequence shown here is derived from an EMBL/GenBank/DDBJ whole genome shotgun (WGS) entry which is preliminary data.</text>
</comment>